<sequence>RRSPPRRRQKKKPGAGRSFQEDPRGYHVRCRSSGQVPPEATFHSRSRLAMLIPSLLPAICRIDVVLDIVVDVVLVTGEGGKGEGWRGARTRQRYKRPRQRPNDVATGGALTLVSLIRLCSKIDLGQHEGMGWLAERGRGCRDGSVMNTVVVGLEEVLGLVMAWR</sequence>
<dbReference type="AlphaFoldDB" id="A0A445MI95"/>
<protein>
    <submittedName>
        <fullName evidence="2">Uncharacterized protein</fullName>
    </submittedName>
</protein>
<evidence type="ECO:0000313" key="2">
    <source>
        <dbReference type="EMBL" id="RZR73985.1"/>
    </source>
</evidence>
<feature type="compositionally biased region" description="Basic residues" evidence="1">
    <location>
        <begin position="1"/>
        <end position="14"/>
    </location>
</feature>
<reference evidence="2" key="1">
    <citation type="journal article" date="2018" name="Data Brief">
        <title>Genome sequence data from 17 accessions of Ensete ventricosum, a staple food crop for millions in Ethiopia.</title>
        <authorList>
            <person name="Yemataw Z."/>
            <person name="Muzemil S."/>
            <person name="Ambachew D."/>
            <person name="Tripathi L."/>
            <person name="Tesfaye K."/>
            <person name="Chala A."/>
            <person name="Farbos A."/>
            <person name="O'Neill P."/>
            <person name="Moore K."/>
            <person name="Grant M."/>
            <person name="Studholme D.J."/>
        </authorList>
    </citation>
    <scope>NUCLEOTIDE SEQUENCE [LARGE SCALE GENOMIC DNA]</scope>
    <source>
        <tissue evidence="2">Leaf</tissue>
    </source>
</reference>
<dbReference type="Proteomes" id="UP000290560">
    <property type="component" value="Unassembled WGS sequence"/>
</dbReference>
<dbReference type="EMBL" id="KV876074">
    <property type="protein sequence ID" value="RZR73985.1"/>
    <property type="molecule type" value="Genomic_DNA"/>
</dbReference>
<evidence type="ECO:0000256" key="1">
    <source>
        <dbReference type="SAM" id="MobiDB-lite"/>
    </source>
</evidence>
<feature type="region of interest" description="Disordered" evidence="1">
    <location>
        <begin position="1"/>
        <end position="39"/>
    </location>
</feature>
<organism evidence="2">
    <name type="scientific">Ensete ventricosum</name>
    <name type="common">Abyssinian banana</name>
    <name type="synonym">Musa ensete</name>
    <dbReference type="NCBI Taxonomy" id="4639"/>
    <lineage>
        <taxon>Eukaryota</taxon>
        <taxon>Viridiplantae</taxon>
        <taxon>Streptophyta</taxon>
        <taxon>Embryophyta</taxon>
        <taxon>Tracheophyta</taxon>
        <taxon>Spermatophyta</taxon>
        <taxon>Magnoliopsida</taxon>
        <taxon>Liliopsida</taxon>
        <taxon>Zingiberales</taxon>
        <taxon>Musaceae</taxon>
        <taxon>Ensete</taxon>
    </lineage>
</organism>
<gene>
    <name evidence="2" type="ORF">BHM03_00030395</name>
</gene>
<feature type="non-terminal residue" evidence="2">
    <location>
        <position position="1"/>
    </location>
</feature>
<accession>A0A445MI95</accession>
<proteinExistence type="predicted"/>
<name>A0A445MI95_ENSVE</name>